<feature type="domain" description="EngB-type G" evidence="11">
    <location>
        <begin position="22"/>
        <end position="189"/>
    </location>
</feature>
<protein>
    <recommendedName>
        <fullName evidence="10">Probable GTP-binding protein EngB</fullName>
    </recommendedName>
</protein>
<evidence type="ECO:0000256" key="4">
    <source>
        <dbReference type="ARBA" id="ARBA00022723"/>
    </source>
</evidence>
<dbReference type="InterPro" id="IPR019987">
    <property type="entry name" value="GTP-bd_ribosome_bio_YsxC"/>
</dbReference>
<dbReference type="InterPro" id="IPR030393">
    <property type="entry name" value="G_ENGB_dom"/>
</dbReference>
<comment type="similarity">
    <text evidence="2 10">Belongs to the TRAFAC class TrmE-Era-EngA-EngB-Septin-like GTPase superfamily. EngB GTPase family.</text>
</comment>
<keyword evidence="4" id="KW-0479">Metal-binding</keyword>
<dbReference type="EMBL" id="CP019454">
    <property type="protein sequence ID" value="AUW93150.1"/>
    <property type="molecule type" value="Genomic_DNA"/>
</dbReference>
<name>A0ABN5GXB8_9FIRM</name>
<evidence type="ECO:0000256" key="7">
    <source>
        <dbReference type="ARBA" id="ARBA00023134"/>
    </source>
</evidence>
<keyword evidence="13" id="KW-1185">Reference proteome</keyword>
<dbReference type="PANTHER" id="PTHR11649">
    <property type="entry name" value="MSS1/TRME-RELATED GTP-BINDING PROTEIN"/>
    <property type="match status" value="1"/>
</dbReference>
<dbReference type="HAMAP" id="MF_00321">
    <property type="entry name" value="GTPase_EngB"/>
    <property type="match status" value="1"/>
</dbReference>
<keyword evidence="6" id="KW-0460">Magnesium</keyword>
<evidence type="ECO:0000256" key="9">
    <source>
        <dbReference type="ARBA" id="ARBA00023306"/>
    </source>
</evidence>
<evidence type="ECO:0000256" key="1">
    <source>
        <dbReference type="ARBA" id="ARBA00001946"/>
    </source>
</evidence>
<dbReference type="Pfam" id="PF01926">
    <property type="entry name" value="MMR_HSR1"/>
    <property type="match status" value="1"/>
</dbReference>
<gene>
    <name evidence="10" type="primary">engB</name>
    <name evidence="12" type="ORF">BXT84_03615</name>
</gene>
<dbReference type="Gene3D" id="3.40.50.300">
    <property type="entry name" value="P-loop containing nucleotide triphosphate hydrolases"/>
    <property type="match status" value="1"/>
</dbReference>
<reference evidence="12 13" key="1">
    <citation type="journal article" date="2019" name="Sci. Rep.">
        <title>Sulfobacillus thermotolerans: new insights into resistance and metabolic capacities of acidophilic chemolithotrophs.</title>
        <authorList>
            <person name="Panyushkina A.E."/>
            <person name="Babenko V.V."/>
            <person name="Nikitina A.S."/>
            <person name="Selezneva O.V."/>
            <person name="Tsaplina I.A."/>
            <person name="Letarova M.A."/>
            <person name="Kostryukova E.S."/>
            <person name="Letarov A.V."/>
        </authorList>
    </citation>
    <scope>NUCLEOTIDE SEQUENCE [LARGE SCALE GENOMIC DNA]</scope>
    <source>
        <strain evidence="12 13">Kr1</strain>
    </source>
</reference>
<dbReference type="PANTHER" id="PTHR11649:SF13">
    <property type="entry name" value="ENGB-TYPE G DOMAIN-CONTAINING PROTEIN"/>
    <property type="match status" value="1"/>
</dbReference>
<organism evidence="12 13">
    <name type="scientific">Sulfobacillus thermotolerans</name>
    <dbReference type="NCBI Taxonomy" id="338644"/>
    <lineage>
        <taxon>Bacteria</taxon>
        <taxon>Bacillati</taxon>
        <taxon>Bacillota</taxon>
        <taxon>Clostridia</taxon>
        <taxon>Eubacteriales</taxon>
        <taxon>Clostridiales Family XVII. Incertae Sedis</taxon>
        <taxon>Sulfobacillus</taxon>
    </lineage>
</organism>
<evidence type="ECO:0000256" key="8">
    <source>
        <dbReference type="ARBA" id="ARBA00023210"/>
    </source>
</evidence>
<dbReference type="CDD" id="cd01876">
    <property type="entry name" value="YihA_EngB"/>
    <property type="match status" value="1"/>
</dbReference>
<evidence type="ECO:0000259" key="11">
    <source>
        <dbReference type="PROSITE" id="PS51706"/>
    </source>
</evidence>
<comment type="cofactor">
    <cofactor evidence="1">
        <name>Mg(2+)</name>
        <dbReference type="ChEBI" id="CHEBI:18420"/>
    </cofactor>
</comment>
<keyword evidence="3 10" id="KW-0132">Cell division</keyword>
<dbReference type="InterPro" id="IPR006073">
    <property type="entry name" value="GTP-bd"/>
</dbReference>
<dbReference type="NCBIfam" id="TIGR00231">
    <property type="entry name" value="small_GTP"/>
    <property type="match status" value="1"/>
</dbReference>
<evidence type="ECO:0000256" key="6">
    <source>
        <dbReference type="ARBA" id="ARBA00022842"/>
    </source>
</evidence>
<dbReference type="PROSITE" id="PS51706">
    <property type="entry name" value="G_ENGB"/>
    <property type="match status" value="1"/>
</dbReference>
<keyword evidence="7 10" id="KW-0342">GTP-binding</keyword>
<comment type="function">
    <text evidence="10">Necessary for normal cell division and for the maintenance of normal septation.</text>
</comment>
<sequence>MAPKSNRLVASALRVDEMPRDGKIELAFLGRSNAGKSSLLNRLAGVQVAHVSGKPGKTQRIHFYSMPNWYLVDLPGYGYAQVSKSLREEFGQAVEAYLTTRQPLIGGILIQDIRRGPQEEEFSLRDWAAARNLFFIVVASKLDRINKAEQRERIRVLEDAYGQKVYPISSRTGEGVDAIKAAIIGLGLTI</sequence>
<evidence type="ECO:0000256" key="10">
    <source>
        <dbReference type="HAMAP-Rule" id="MF_00321"/>
    </source>
</evidence>
<keyword evidence="5 10" id="KW-0547">Nucleotide-binding</keyword>
<accession>A0ABN5GXB8</accession>
<proteinExistence type="inferred from homology"/>
<evidence type="ECO:0000313" key="13">
    <source>
        <dbReference type="Proteomes" id="UP000325292"/>
    </source>
</evidence>
<dbReference type="SUPFAM" id="SSF52540">
    <property type="entry name" value="P-loop containing nucleoside triphosphate hydrolases"/>
    <property type="match status" value="1"/>
</dbReference>
<dbReference type="Proteomes" id="UP000325292">
    <property type="component" value="Chromosome"/>
</dbReference>
<keyword evidence="8 10" id="KW-0717">Septation</keyword>
<dbReference type="InterPro" id="IPR027417">
    <property type="entry name" value="P-loop_NTPase"/>
</dbReference>
<dbReference type="NCBIfam" id="TIGR03598">
    <property type="entry name" value="GTPase_YsxC"/>
    <property type="match status" value="1"/>
</dbReference>
<evidence type="ECO:0000313" key="12">
    <source>
        <dbReference type="EMBL" id="AUW93150.1"/>
    </source>
</evidence>
<dbReference type="InterPro" id="IPR005225">
    <property type="entry name" value="Small_GTP-bd"/>
</dbReference>
<evidence type="ECO:0000256" key="5">
    <source>
        <dbReference type="ARBA" id="ARBA00022741"/>
    </source>
</evidence>
<evidence type="ECO:0000256" key="3">
    <source>
        <dbReference type="ARBA" id="ARBA00022618"/>
    </source>
</evidence>
<evidence type="ECO:0000256" key="2">
    <source>
        <dbReference type="ARBA" id="ARBA00009638"/>
    </source>
</evidence>
<keyword evidence="9 10" id="KW-0131">Cell cycle</keyword>